<accession>A0A151JZ39</accession>
<reference evidence="1 2" key="1">
    <citation type="submission" date="2016-03" db="EMBL/GenBank/DDBJ databases">
        <title>Trachymyrmex septentrionalis WGS genome.</title>
        <authorList>
            <person name="Nygaard S."/>
            <person name="Hu H."/>
            <person name="Boomsma J."/>
            <person name="Zhang G."/>
        </authorList>
    </citation>
    <scope>NUCLEOTIDE SEQUENCE [LARGE SCALE GENOMIC DNA]</scope>
    <source>
        <strain evidence="1">Tsep2-gDNA-1</strain>
        <tissue evidence="1">Whole body</tissue>
    </source>
</reference>
<protein>
    <submittedName>
        <fullName evidence="1">Uncharacterized protein</fullName>
    </submittedName>
</protein>
<sequence length="74" mass="8351">EAQGSYGIDGRHPGTVDPLSTLIPPPEILWCWSRCRLAPKEDILTQHSDELMSERPNGSYVANMEHEIDVHILQ</sequence>
<feature type="non-terminal residue" evidence="1">
    <location>
        <position position="1"/>
    </location>
</feature>
<keyword evidence="2" id="KW-1185">Reference proteome</keyword>
<gene>
    <name evidence="1" type="ORF">ALC56_03932</name>
</gene>
<name>A0A151JZ39_9HYME</name>
<dbReference type="Proteomes" id="UP000078541">
    <property type="component" value="Unassembled WGS sequence"/>
</dbReference>
<proteinExistence type="predicted"/>
<organism evidence="1 2">
    <name type="scientific">Trachymyrmex septentrionalis</name>
    <dbReference type="NCBI Taxonomy" id="34720"/>
    <lineage>
        <taxon>Eukaryota</taxon>
        <taxon>Metazoa</taxon>
        <taxon>Ecdysozoa</taxon>
        <taxon>Arthropoda</taxon>
        <taxon>Hexapoda</taxon>
        <taxon>Insecta</taxon>
        <taxon>Pterygota</taxon>
        <taxon>Neoptera</taxon>
        <taxon>Endopterygota</taxon>
        <taxon>Hymenoptera</taxon>
        <taxon>Apocrita</taxon>
        <taxon>Aculeata</taxon>
        <taxon>Formicoidea</taxon>
        <taxon>Formicidae</taxon>
        <taxon>Myrmicinae</taxon>
        <taxon>Trachymyrmex</taxon>
    </lineage>
</organism>
<evidence type="ECO:0000313" key="1">
    <source>
        <dbReference type="EMBL" id="KYN41631.1"/>
    </source>
</evidence>
<dbReference type="AlphaFoldDB" id="A0A151JZ39"/>
<dbReference type="EMBL" id="KQ981442">
    <property type="protein sequence ID" value="KYN41631.1"/>
    <property type="molecule type" value="Genomic_DNA"/>
</dbReference>
<evidence type="ECO:0000313" key="2">
    <source>
        <dbReference type="Proteomes" id="UP000078541"/>
    </source>
</evidence>